<evidence type="ECO:0000313" key="1">
    <source>
        <dbReference type="EMBL" id="MCR0980626.1"/>
    </source>
</evidence>
<accession>A0ABT1WYL5</accession>
<protein>
    <recommendedName>
        <fullName evidence="3">Twin-arginine translocation signal domain-containing protein</fullName>
    </recommendedName>
</protein>
<dbReference type="Proteomes" id="UP001524642">
    <property type="component" value="Unassembled WGS sequence"/>
</dbReference>
<dbReference type="RefSeq" id="WP_257714308.1">
    <property type="nucleotide sequence ID" value="NZ_JANJOU010000001.1"/>
</dbReference>
<reference evidence="1 2" key="1">
    <citation type="submission" date="2022-06" db="EMBL/GenBank/DDBJ databases">
        <title>Roseomonas CN29.</title>
        <authorList>
            <person name="Cheng Y."/>
            <person name="He X."/>
        </authorList>
    </citation>
    <scope>NUCLEOTIDE SEQUENCE [LARGE SCALE GENOMIC DNA]</scope>
    <source>
        <strain evidence="1 2">CN29</strain>
    </source>
</reference>
<proteinExistence type="predicted"/>
<organism evidence="1 2">
    <name type="scientific">Roseomonas populi</name>
    <dbReference type="NCBI Taxonomy" id="3121582"/>
    <lineage>
        <taxon>Bacteria</taxon>
        <taxon>Pseudomonadati</taxon>
        <taxon>Pseudomonadota</taxon>
        <taxon>Alphaproteobacteria</taxon>
        <taxon>Acetobacterales</taxon>
        <taxon>Roseomonadaceae</taxon>
        <taxon>Roseomonas</taxon>
    </lineage>
</organism>
<name>A0ABT1WYL5_9PROT</name>
<evidence type="ECO:0000313" key="2">
    <source>
        <dbReference type="Proteomes" id="UP001524642"/>
    </source>
</evidence>
<dbReference type="EMBL" id="JANJOU010000001">
    <property type="protein sequence ID" value="MCR0980626.1"/>
    <property type="molecule type" value="Genomic_DNA"/>
</dbReference>
<keyword evidence="2" id="KW-1185">Reference proteome</keyword>
<evidence type="ECO:0008006" key="3">
    <source>
        <dbReference type="Google" id="ProtNLM"/>
    </source>
</evidence>
<gene>
    <name evidence="1" type="ORF">NRP21_01015</name>
</gene>
<comment type="caution">
    <text evidence="1">The sequence shown here is derived from an EMBL/GenBank/DDBJ whole genome shotgun (WGS) entry which is preliminary data.</text>
</comment>
<sequence length="137" mass="13812">MSRRQILAGFASAAVGLGGVGAQSRPLPANDARLLALKAALARADQWHELCALDAGRDFTSSVAQAVAEAAQESALDAWEAVLFQMAETPAAGMVGVAVKAEQVALAVCAGSSAGEKALAESLRADLARLVPGVVTA</sequence>